<dbReference type="InterPro" id="IPR006985">
    <property type="entry name" value="RAMP"/>
</dbReference>
<dbReference type="Ensembl" id="ENSCVAT00000028168.1">
    <property type="protein sequence ID" value="ENSCVAP00000019075.1"/>
    <property type="gene ID" value="ENSCVAG00000022395.1"/>
</dbReference>
<reference evidence="11" key="1">
    <citation type="submission" date="2025-08" db="UniProtKB">
        <authorList>
            <consortium name="Ensembl"/>
        </authorList>
    </citation>
    <scope>IDENTIFICATION</scope>
</reference>
<evidence type="ECO:0000256" key="5">
    <source>
        <dbReference type="ARBA" id="ARBA00022692"/>
    </source>
</evidence>
<keyword evidence="7" id="KW-1133">Transmembrane helix</keyword>
<evidence type="ECO:0000256" key="8">
    <source>
        <dbReference type="ARBA" id="ARBA00023136"/>
    </source>
</evidence>
<accession>A0A3Q2G6M9</accession>
<dbReference type="Proteomes" id="UP000265020">
    <property type="component" value="Unassembled WGS sequence"/>
</dbReference>
<evidence type="ECO:0000256" key="2">
    <source>
        <dbReference type="ARBA" id="ARBA00007087"/>
    </source>
</evidence>
<evidence type="ECO:0000256" key="4">
    <source>
        <dbReference type="ARBA" id="ARBA00022475"/>
    </source>
</evidence>
<dbReference type="STRING" id="28743.ENSCVAP00000019075"/>
<keyword evidence="12" id="KW-1185">Reference proteome</keyword>
<keyword evidence="3" id="KW-0813">Transport</keyword>
<comment type="subcellular location">
    <subcellularLocation>
        <location evidence="1">Cell membrane</location>
        <topology evidence="1">Single-pass type I membrane protein</topology>
    </subcellularLocation>
</comment>
<dbReference type="Pfam" id="PF04901">
    <property type="entry name" value="RAMP"/>
    <property type="match status" value="1"/>
</dbReference>
<name>A0A3Q2G6M9_CYPVA</name>
<evidence type="ECO:0000313" key="12">
    <source>
        <dbReference type="Proteomes" id="UP000265020"/>
    </source>
</evidence>
<evidence type="ECO:0000256" key="9">
    <source>
        <dbReference type="ARBA" id="ARBA00023157"/>
    </source>
</evidence>
<keyword evidence="5" id="KW-0812">Transmembrane</keyword>
<dbReference type="GO" id="GO:0015026">
    <property type="term" value="F:coreceptor activity"/>
    <property type="evidence" value="ECO:0007669"/>
    <property type="project" value="InterPro"/>
</dbReference>
<evidence type="ECO:0000256" key="6">
    <source>
        <dbReference type="ARBA" id="ARBA00022729"/>
    </source>
</evidence>
<sequence>MPCFLSLFCSIYYNLKMCVDASAQQSFCSGYKFTVDEIFMEVHKTYFSLCGGNHDPPIHTLLIVSICLNTAWCITQLYV</sequence>
<dbReference type="GeneTree" id="ENSGT00710000108330"/>
<evidence type="ECO:0000256" key="7">
    <source>
        <dbReference type="ARBA" id="ARBA00022989"/>
    </source>
</evidence>
<evidence type="ECO:0000256" key="10">
    <source>
        <dbReference type="ARBA" id="ARBA00023170"/>
    </source>
</evidence>
<evidence type="ECO:0000256" key="1">
    <source>
        <dbReference type="ARBA" id="ARBA00004251"/>
    </source>
</evidence>
<keyword evidence="4" id="KW-1003">Cell membrane</keyword>
<comment type="similarity">
    <text evidence="2">Belongs to the RAMP family.</text>
</comment>
<dbReference type="GO" id="GO:0006886">
    <property type="term" value="P:intracellular protein transport"/>
    <property type="evidence" value="ECO:0007669"/>
    <property type="project" value="InterPro"/>
</dbReference>
<keyword evidence="10" id="KW-0675">Receptor</keyword>
<keyword evidence="6" id="KW-0732">Signal</keyword>
<dbReference type="GO" id="GO:0005886">
    <property type="term" value="C:plasma membrane"/>
    <property type="evidence" value="ECO:0007669"/>
    <property type="project" value="UniProtKB-SubCell"/>
</dbReference>
<evidence type="ECO:0000313" key="11">
    <source>
        <dbReference type="Ensembl" id="ENSCVAP00000019075.1"/>
    </source>
</evidence>
<keyword evidence="8" id="KW-0472">Membrane</keyword>
<evidence type="ECO:0000256" key="3">
    <source>
        <dbReference type="ARBA" id="ARBA00022448"/>
    </source>
</evidence>
<protein>
    <submittedName>
        <fullName evidence="11">Uncharacterized protein</fullName>
    </submittedName>
</protein>
<dbReference type="AlphaFoldDB" id="A0A3Q2G6M9"/>
<proteinExistence type="inferred from homology"/>
<reference evidence="11" key="2">
    <citation type="submission" date="2025-09" db="UniProtKB">
        <authorList>
            <consortium name="Ensembl"/>
        </authorList>
    </citation>
    <scope>IDENTIFICATION</scope>
</reference>
<keyword evidence="9" id="KW-1015">Disulfide bond</keyword>
<dbReference type="GO" id="GO:0008277">
    <property type="term" value="P:regulation of G protein-coupled receptor signaling pathway"/>
    <property type="evidence" value="ECO:0007669"/>
    <property type="project" value="InterPro"/>
</dbReference>
<dbReference type="InterPro" id="IPR038126">
    <property type="entry name" value="RAMP_sf"/>
</dbReference>
<dbReference type="Gene3D" id="1.10.150.510">
    <property type="entry name" value="Receptor activity modifying family"/>
    <property type="match status" value="1"/>
</dbReference>
<organism evidence="11 12">
    <name type="scientific">Cyprinodon variegatus</name>
    <name type="common">Sheepshead minnow</name>
    <dbReference type="NCBI Taxonomy" id="28743"/>
    <lineage>
        <taxon>Eukaryota</taxon>
        <taxon>Metazoa</taxon>
        <taxon>Chordata</taxon>
        <taxon>Craniata</taxon>
        <taxon>Vertebrata</taxon>
        <taxon>Euteleostomi</taxon>
        <taxon>Actinopterygii</taxon>
        <taxon>Neopterygii</taxon>
        <taxon>Teleostei</taxon>
        <taxon>Neoteleostei</taxon>
        <taxon>Acanthomorphata</taxon>
        <taxon>Ovalentaria</taxon>
        <taxon>Atherinomorphae</taxon>
        <taxon>Cyprinodontiformes</taxon>
        <taxon>Cyprinodontidae</taxon>
        <taxon>Cyprinodon</taxon>
    </lineage>
</organism>